<dbReference type="Gene3D" id="2.60.210.10">
    <property type="entry name" value="Apoptosis, Tumor Necrosis Factor Receptor Associated Protein 2, Chain A"/>
    <property type="match status" value="1"/>
</dbReference>
<evidence type="ECO:0000259" key="4">
    <source>
        <dbReference type="PROSITE" id="PS50144"/>
    </source>
</evidence>
<feature type="domain" description="MATH" evidence="4">
    <location>
        <begin position="28"/>
        <end position="165"/>
    </location>
</feature>
<evidence type="ECO:0000313" key="5">
    <source>
        <dbReference type="EMBL" id="KAF0893116.1"/>
    </source>
</evidence>
<dbReference type="PANTHER" id="PTHR26379:SF339">
    <property type="entry name" value="BTB DOMAIN-CONTAINING PROTEIN"/>
    <property type="match status" value="1"/>
</dbReference>
<dbReference type="InterPro" id="IPR002083">
    <property type="entry name" value="MATH/TRAF_dom"/>
</dbReference>
<comment type="similarity">
    <text evidence="2">Belongs to the Tdpoz family.</text>
</comment>
<dbReference type="Proteomes" id="UP000479710">
    <property type="component" value="Unassembled WGS sequence"/>
</dbReference>
<accession>A0A6G1BYY4</accession>
<dbReference type="EMBL" id="SPHZ02000011">
    <property type="protein sequence ID" value="KAF0893116.1"/>
    <property type="molecule type" value="Genomic_DNA"/>
</dbReference>
<evidence type="ECO:0000256" key="1">
    <source>
        <dbReference type="ARBA" id="ARBA00004906"/>
    </source>
</evidence>
<feature type="domain" description="BTB" evidence="3">
    <location>
        <begin position="203"/>
        <end position="276"/>
    </location>
</feature>
<dbReference type="SUPFAM" id="SSF49599">
    <property type="entry name" value="TRAF domain-like"/>
    <property type="match status" value="1"/>
</dbReference>
<comment type="caution">
    <text evidence="5">The sequence shown here is derived from an EMBL/GenBank/DDBJ whole genome shotgun (WGS) entry which is preliminary data.</text>
</comment>
<reference evidence="5 6" key="1">
    <citation type="submission" date="2019-11" db="EMBL/GenBank/DDBJ databases">
        <title>Whole genome sequence of Oryza granulata.</title>
        <authorList>
            <person name="Li W."/>
        </authorList>
    </citation>
    <scope>NUCLEOTIDE SEQUENCE [LARGE SCALE GENOMIC DNA]</scope>
    <source>
        <strain evidence="6">cv. Menghai</strain>
        <tissue evidence="5">Leaf</tissue>
    </source>
</reference>
<name>A0A6G1BYY4_9ORYZ</name>
<dbReference type="InterPro" id="IPR008974">
    <property type="entry name" value="TRAF-like"/>
</dbReference>
<dbReference type="AlphaFoldDB" id="A0A6G1BYY4"/>
<dbReference type="Pfam" id="PF00651">
    <property type="entry name" value="BTB"/>
    <property type="match status" value="1"/>
</dbReference>
<organism evidence="5 6">
    <name type="scientific">Oryza meyeriana var. granulata</name>
    <dbReference type="NCBI Taxonomy" id="110450"/>
    <lineage>
        <taxon>Eukaryota</taxon>
        <taxon>Viridiplantae</taxon>
        <taxon>Streptophyta</taxon>
        <taxon>Embryophyta</taxon>
        <taxon>Tracheophyta</taxon>
        <taxon>Spermatophyta</taxon>
        <taxon>Magnoliopsida</taxon>
        <taxon>Liliopsida</taxon>
        <taxon>Poales</taxon>
        <taxon>Poaceae</taxon>
        <taxon>BOP clade</taxon>
        <taxon>Oryzoideae</taxon>
        <taxon>Oryzeae</taxon>
        <taxon>Oryzinae</taxon>
        <taxon>Oryza</taxon>
        <taxon>Oryza meyeriana</taxon>
    </lineage>
</organism>
<dbReference type="PROSITE" id="PS50144">
    <property type="entry name" value="MATH"/>
    <property type="match status" value="1"/>
</dbReference>
<proteinExistence type="inferred from homology"/>
<comment type="pathway">
    <text evidence="1">Protein modification; protein ubiquitination.</text>
</comment>
<dbReference type="Pfam" id="PF22486">
    <property type="entry name" value="MATH_2"/>
    <property type="match status" value="1"/>
</dbReference>
<dbReference type="SUPFAM" id="SSF54695">
    <property type="entry name" value="POZ domain"/>
    <property type="match status" value="1"/>
</dbReference>
<dbReference type="GO" id="GO:0016567">
    <property type="term" value="P:protein ubiquitination"/>
    <property type="evidence" value="ECO:0007669"/>
    <property type="project" value="InterPro"/>
</dbReference>
<evidence type="ECO:0000259" key="3">
    <source>
        <dbReference type="PROSITE" id="PS50097"/>
    </source>
</evidence>
<dbReference type="Gene3D" id="1.25.40.420">
    <property type="match status" value="1"/>
</dbReference>
<dbReference type="CDD" id="cd00121">
    <property type="entry name" value="MATH"/>
    <property type="match status" value="1"/>
</dbReference>
<dbReference type="OrthoDB" id="6359816at2759"/>
<evidence type="ECO:0008006" key="7">
    <source>
        <dbReference type="Google" id="ProtNLM"/>
    </source>
</evidence>
<dbReference type="InterPro" id="IPR011333">
    <property type="entry name" value="SKP1/BTB/POZ_sf"/>
</dbReference>
<dbReference type="PANTHER" id="PTHR26379">
    <property type="entry name" value="BTB/POZ AND MATH DOMAIN-CONTAINING PROTEIN 1"/>
    <property type="match status" value="1"/>
</dbReference>
<evidence type="ECO:0000256" key="2">
    <source>
        <dbReference type="ARBA" id="ARBA00010846"/>
    </source>
</evidence>
<dbReference type="Pfam" id="PF24570">
    <property type="entry name" value="BACK_BPM_SPOP"/>
    <property type="match status" value="1"/>
</dbReference>
<protein>
    <recommendedName>
        <fullName evidence="7">BTB domain-containing protein</fullName>
    </recommendedName>
</protein>
<dbReference type="PROSITE" id="PS50097">
    <property type="entry name" value="BTB"/>
    <property type="match status" value="1"/>
</dbReference>
<sequence length="376" mass="41519">MPTATASTVDSGKLLRSSASAIVASNESGRHLLEIHGYSGIKDAVATGEFTQSRNFHVGGHGWYIRYFPNGFNSVLSDCISVYLVSDNLPHHQFYYYGGPIVRAEFTLSLLDQAGEPVTSYTYNHGVQTFHGYGSQQGSPRFIQKAVLERSVYLRENYFTIRCDITVMKTPEAKDVDVGGRVTPPPSDLTRHLGVLLSTGVGTDMTFEVDGKTFTAHRNIVAARSPVFHAELFAAMEMENAAVGGAGVVVHIDDMEAMDFEALLHFMYTDSLPEVKGGDAVAMLPDLVAAANRYKMERLRLVCEDKLCEYVNVRTVAAMLAFAGEHRCHELKKKCLRLLDDPANLRKIVETEGLEHLTESYPFVLNDLIAKFATKP</sequence>
<gene>
    <name evidence="5" type="ORF">E2562_023157</name>
</gene>
<keyword evidence="6" id="KW-1185">Reference proteome</keyword>
<dbReference type="InterPro" id="IPR000210">
    <property type="entry name" value="BTB/POZ_dom"/>
</dbReference>
<dbReference type="Gene3D" id="3.30.710.10">
    <property type="entry name" value="Potassium Channel Kv1.1, Chain A"/>
    <property type="match status" value="1"/>
</dbReference>
<dbReference type="InterPro" id="IPR045005">
    <property type="entry name" value="BPM1-6"/>
</dbReference>
<evidence type="ECO:0000313" key="6">
    <source>
        <dbReference type="Proteomes" id="UP000479710"/>
    </source>
</evidence>
<dbReference type="SMART" id="SM00225">
    <property type="entry name" value="BTB"/>
    <property type="match status" value="1"/>
</dbReference>
<dbReference type="InterPro" id="IPR056423">
    <property type="entry name" value="BACK_BPM_SPOP"/>
</dbReference>